<organism evidence="2 3">
    <name type="scientific">Funiculus sociatus GB2-A5</name>
    <dbReference type="NCBI Taxonomy" id="2933946"/>
    <lineage>
        <taxon>Bacteria</taxon>
        <taxon>Bacillati</taxon>
        <taxon>Cyanobacteriota</taxon>
        <taxon>Cyanophyceae</taxon>
        <taxon>Coleofasciculales</taxon>
        <taxon>Coleofasciculaceae</taxon>
        <taxon>Funiculus</taxon>
    </lineage>
</organism>
<keyword evidence="1" id="KW-0472">Membrane</keyword>
<evidence type="ECO:0000256" key="1">
    <source>
        <dbReference type="SAM" id="Phobius"/>
    </source>
</evidence>
<name>A0ABV0JWL7_9CYAN</name>
<dbReference type="Proteomes" id="UP001442494">
    <property type="component" value="Unassembled WGS sequence"/>
</dbReference>
<gene>
    <name evidence="2" type="ORF">NDI37_21685</name>
</gene>
<dbReference type="RefSeq" id="WP_199295112.1">
    <property type="nucleotide sequence ID" value="NZ_JAMPKK010000058.1"/>
</dbReference>
<evidence type="ECO:0000313" key="2">
    <source>
        <dbReference type="EMBL" id="MEP0867066.1"/>
    </source>
</evidence>
<feature type="transmembrane region" description="Helical" evidence="1">
    <location>
        <begin position="70"/>
        <end position="94"/>
    </location>
</feature>
<sequence length="235" mass="26512">MQPDLQGLEITKGELKHLTGVDTDEVFRPSLFQKPENRFNFLFNELLIGLALTPIICGFVYTFIILPTLGYSIIAVIILLIITPILVSICRWIWLKKRSPKLLINLLDEVDKYNSVIKAIHIHDQLKNAGTMPESLSERENVIAGLQLTREDLVRALRTERILRDNKDLIAKNCELFNNNLAAVRALQVSQEASEYGQLLNEALQIGVSVQEEFTNLALEGTRIDRTNSDNASGE</sequence>
<evidence type="ECO:0000313" key="3">
    <source>
        <dbReference type="Proteomes" id="UP001442494"/>
    </source>
</evidence>
<protein>
    <submittedName>
        <fullName evidence="2">Uncharacterized protein</fullName>
    </submittedName>
</protein>
<dbReference type="EMBL" id="JAMPKK010000058">
    <property type="protein sequence ID" value="MEP0867066.1"/>
    <property type="molecule type" value="Genomic_DNA"/>
</dbReference>
<keyword evidence="1" id="KW-1133">Transmembrane helix</keyword>
<keyword evidence="1" id="KW-0812">Transmembrane</keyword>
<reference evidence="2 3" key="1">
    <citation type="submission" date="2022-04" db="EMBL/GenBank/DDBJ databases">
        <title>Positive selection, recombination, and allopatry shape intraspecific diversity of widespread and dominant cyanobacteria.</title>
        <authorList>
            <person name="Wei J."/>
            <person name="Shu W."/>
            <person name="Hu C."/>
        </authorList>
    </citation>
    <scope>NUCLEOTIDE SEQUENCE [LARGE SCALE GENOMIC DNA]</scope>
    <source>
        <strain evidence="2 3">GB2-A5</strain>
    </source>
</reference>
<keyword evidence="3" id="KW-1185">Reference proteome</keyword>
<proteinExistence type="predicted"/>
<accession>A0ABV0JWL7</accession>
<feature type="transmembrane region" description="Helical" evidence="1">
    <location>
        <begin position="41"/>
        <end position="64"/>
    </location>
</feature>
<comment type="caution">
    <text evidence="2">The sequence shown here is derived from an EMBL/GenBank/DDBJ whole genome shotgun (WGS) entry which is preliminary data.</text>
</comment>